<name>A0A5J4W1N3_9EUKA</name>
<evidence type="ECO:0000313" key="3">
    <source>
        <dbReference type="Proteomes" id="UP000324800"/>
    </source>
</evidence>
<dbReference type="EMBL" id="SNRW01003846">
    <property type="protein sequence ID" value="KAA6388797.1"/>
    <property type="molecule type" value="Genomic_DNA"/>
</dbReference>
<reference evidence="2 3" key="1">
    <citation type="submission" date="2019-03" db="EMBL/GenBank/DDBJ databases">
        <title>Single cell metagenomics reveals metabolic interactions within the superorganism composed of flagellate Streblomastix strix and complex community of Bacteroidetes bacteria on its surface.</title>
        <authorList>
            <person name="Treitli S.C."/>
            <person name="Kolisko M."/>
            <person name="Husnik F."/>
            <person name="Keeling P."/>
            <person name="Hampl V."/>
        </authorList>
    </citation>
    <scope>NUCLEOTIDE SEQUENCE [LARGE SCALE GENOMIC DNA]</scope>
    <source>
        <strain evidence="2">ST1C</strain>
    </source>
</reference>
<protein>
    <submittedName>
        <fullName evidence="2">Uncharacterized protein</fullName>
    </submittedName>
</protein>
<proteinExistence type="predicted"/>
<sequence length="106" mass="12342">MLHLHQKTHQKKMKKKKQIKFEKKDDIRVEICDGYCLRYGYGYDYEKGVGYKHISVPQTRSTNPFGTQGNGEPSQIFTTHRQNGNNIQEAELDELPAIMQTTLKLQ</sequence>
<gene>
    <name evidence="2" type="ORF">EZS28_015674</name>
</gene>
<dbReference type="AlphaFoldDB" id="A0A5J4W1N3"/>
<dbReference type="Proteomes" id="UP000324800">
    <property type="component" value="Unassembled WGS sequence"/>
</dbReference>
<feature type="region of interest" description="Disordered" evidence="1">
    <location>
        <begin position="60"/>
        <end position="79"/>
    </location>
</feature>
<organism evidence="2 3">
    <name type="scientific">Streblomastix strix</name>
    <dbReference type="NCBI Taxonomy" id="222440"/>
    <lineage>
        <taxon>Eukaryota</taxon>
        <taxon>Metamonada</taxon>
        <taxon>Preaxostyla</taxon>
        <taxon>Oxymonadida</taxon>
        <taxon>Streblomastigidae</taxon>
        <taxon>Streblomastix</taxon>
    </lineage>
</organism>
<comment type="caution">
    <text evidence="2">The sequence shown here is derived from an EMBL/GenBank/DDBJ whole genome shotgun (WGS) entry which is preliminary data.</text>
</comment>
<accession>A0A5J4W1N3</accession>
<evidence type="ECO:0000256" key="1">
    <source>
        <dbReference type="SAM" id="MobiDB-lite"/>
    </source>
</evidence>
<evidence type="ECO:0000313" key="2">
    <source>
        <dbReference type="EMBL" id="KAA6388797.1"/>
    </source>
</evidence>